<keyword evidence="2 5" id="KW-0547">Nucleotide-binding</keyword>
<dbReference type="GO" id="GO:0003677">
    <property type="term" value="F:DNA binding"/>
    <property type="evidence" value="ECO:0007669"/>
    <property type="project" value="UniProtKB-KW"/>
</dbReference>
<organism evidence="9 10">
    <name type="scientific">Candidatus Roizmanbacteria bacterium RIFCSPHIGHO2_01_FULL_39_12b</name>
    <dbReference type="NCBI Taxonomy" id="1802030"/>
    <lineage>
        <taxon>Bacteria</taxon>
        <taxon>Candidatus Roizmaniibacteriota</taxon>
    </lineage>
</organism>
<dbReference type="Pfam" id="PF09397">
    <property type="entry name" value="FtsK_gamma"/>
    <property type="match status" value="1"/>
</dbReference>
<dbReference type="Gene3D" id="3.40.50.300">
    <property type="entry name" value="P-loop containing nucleotide triphosphate hydrolases"/>
    <property type="match status" value="1"/>
</dbReference>
<dbReference type="Proteomes" id="UP000178372">
    <property type="component" value="Unassembled WGS sequence"/>
</dbReference>
<evidence type="ECO:0000256" key="6">
    <source>
        <dbReference type="SAM" id="MobiDB-lite"/>
    </source>
</evidence>
<dbReference type="InterPro" id="IPR027417">
    <property type="entry name" value="P-loop_NTPase"/>
</dbReference>
<evidence type="ECO:0000256" key="3">
    <source>
        <dbReference type="ARBA" id="ARBA00022840"/>
    </source>
</evidence>
<evidence type="ECO:0000256" key="7">
    <source>
        <dbReference type="SAM" id="Phobius"/>
    </source>
</evidence>
<reference evidence="9 10" key="1">
    <citation type="journal article" date="2016" name="Nat. Commun.">
        <title>Thousands of microbial genomes shed light on interconnected biogeochemical processes in an aquifer system.</title>
        <authorList>
            <person name="Anantharaman K."/>
            <person name="Brown C.T."/>
            <person name="Hug L.A."/>
            <person name="Sharon I."/>
            <person name="Castelle C.J."/>
            <person name="Probst A.J."/>
            <person name="Thomas B.C."/>
            <person name="Singh A."/>
            <person name="Wilkins M.J."/>
            <person name="Karaoz U."/>
            <person name="Brodie E.L."/>
            <person name="Williams K.H."/>
            <person name="Hubbard S.S."/>
            <person name="Banfield J.F."/>
        </authorList>
    </citation>
    <scope>NUCLEOTIDE SEQUENCE [LARGE SCALE GENOMIC DNA]</scope>
</reference>
<keyword evidence="4" id="KW-0238">DNA-binding</keyword>
<dbReference type="CDD" id="cd01127">
    <property type="entry name" value="TrwB_TraG_TraD_VirD4"/>
    <property type="match status" value="1"/>
</dbReference>
<dbReference type="InterPro" id="IPR041027">
    <property type="entry name" value="FtsK_alpha"/>
</dbReference>
<dbReference type="SMART" id="SM00843">
    <property type="entry name" value="Ftsk_gamma"/>
    <property type="match status" value="1"/>
</dbReference>
<dbReference type="PROSITE" id="PS50901">
    <property type="entry name" value="FTSK"/>
    <property type="match status" value="1"/>
</dbReference>
<dbReference type="PANTHER" id="PTHR22683:SF41">
    <property type="entry name" value="DNA TRANSLOCASE FTSK"/>
    <property type="match status" value="1"/>
</dbReference>
<evidence type="ECO:0000256" key="5">
    <source>
        <dbReference type="PROSITE-ProRule" id="PRU00289"/>
    </source>
</evidence>
<name>A0A1F7G9Z7_9BACT</name>
<dbReference type="PANTHER" id="PTHR22683">
    <property type="entry name" value="SPORULATION PROTEIN RELATED"/>
    <property type="match status" value="1"/>
</dbReference>
<keyword evidence="3 5" id="KW-0067">ATP-binding</keyword>
<dbReference type="SUPFAM" id="SSF52540">
    <property type="entry name" value="P-loop containing nucleoside triphosphate hydrolases"/>
    <property type="match status" value="1"/>
</dbReference>
<dbReference type="SMART" id="SM00382">
    <property type="entry name" value="AAA"/>
    <property type="match status" value="1"/>
</dbReference>
<feature type="domain" description="FtsK" evidence="8">
    <location>
        <begin position="383"/>
        <end position="570"/>
    </location>
</feature>
<evidence type="ECO:0000256" key="4">
    <source>
        <dbReference type="ARBA" id="ARBA00023125"/>
    </source>
</evidence>
<feature type="transmembrane region" description="Helical" evidence="7">
    <location>
        <begin position="89"/>
        <end position="108"/>
    </location>
</feature>
<dbReference type="AlphaFoldDB" id="A0A1F7G9Z7"/>
<dbReference type="InterPro" id="IPR036388">
    <property type="entry name" value="WH-like_DNA-bd_sf"/>
</dbReference>
<dbReference type="GO" id="GO:0005524">
    <property type="term" value="F:ATP binding"/>
    <property type="evidence" value="ECO:0007669"/>
    <property type="project" value="UniProtKB-UniRule"/>
</dbReference>
<comment type="caution">
    <text evidence="9">The sequence shown here is derived from an EMBL/GenBank/DDBJ whole genome shotgun (WGS) entry which is preliminary data.</text>
</comment>
<evidence type="ECO:0000256" key="1">
    <source>
        <dbReference type="ARBA" id="ARBA00006474"/>
    </source>
</evidence>
<proteinExistence type="inferred from homology"/>
<dbReference type="InterPro" id="IPR050206">
    <property type="entry name" value="FtsK/SpoIIIE/SftA"/>
</dbReference>
<gene>
    <name evidence="9" type="ORF">A2690_03035</name>
</gene>
<dbReference type="InterPro" id="IPR002543">
    <property type="entry name" value="FtsK_dom"/>
</dbReference>
<dbReference type="InterPro" id="IPR003593">
    <property type="entry name" value="AAA+_ATPase"/>
</dbReference>
<dbReference type="Gene3D" id="1.10.10.10">
    <property type="entry name" value="Winged helix-like DNA-binding domain superfamily/Winged helix DNA-binding domain"/>
    <property type="match status" value="1"/>
</dbReference>
<evidence type="ECO:0000256" key="2">
    <source>
        <dbReference type="ARBA" id="ARBA00022741"/>
    </source>
</evidence>
<dbReference type="SUPFAM" id="SSF46785">
    <property type="entry name" value="Winged helix' DNA-binding domain"/>
    <property type="match status" value="1"/>
</dbReference>
<feature type="transmembrane region" description="Helical" evidence="7">
    <location>
        <begin position="63"/>
        <end position="82"/>
    </location>
</feature>
<sequence length="717" mass="78391">MARRKSMFKFRIPFLKFNLKINRRTFFTILGLLVLSFGALCLLSFMQSGELLTKVNAKIIESFGSVSLLFPIIIILFATHFFNSPKLKLIKFHITVGLSFVFISVLGLLRAGKYGLFIFDNLQQDFSIIGAVIILLVTFLVGAIIFLNTSLDDFLVITASVLKKIYTALQGSIISPLADKLRQQKLGHEGIKVNEHNYLEQKNVAATHAAVAPVAQDGQKTGKSSGTSVNLSDFSIKSLPTLNFDNWQYPPLSLLTDVHGGSADFGDVTKNSSIIEKTLDSFGIRAQIVEVNKGPTVTQYGLQITTGTKLSKITALSNDLALALAAPTGQIRIEAPIPGRSLVGIEIPNRKVQIVPLQKLIGSADMISNPKPTIVPLGLDVSGKPQIIDIASMPHMLIAGTTGSGKSVILNAWIASMLFRTTPNQLRLILVDPKRVEFAQYNGIPHLLSEVIVDSKEILSALKWTVGEMESRYKLFAQAGAKNLESYNQLKGVERIPYIIFVIDELAELMTIAPTETEESITRIAQLARATGIHLILATQRPSVNVITGLMKANIPARLAFNVPSLVDSRVILDTPGAEKLLGRGDMLFLSPDQGKPRRIQGPFITEGDVSHLVEFIRGQVPRVDYTDEVTKQRVERSGRGGIMVAGESDDSDSLFQDAVNAIFESGQASASFLQRRFKVGYARAARILDQLQSAGYVGPQQGSKPREILSRSQQEG</sequence>
<comment type="similarity">
    <text evidence="1">Belongs to the FtsK/SpoIIIE/SftA family.</text>
</comment>
<dbReference type="EMBL" id="MFZF01000030">
    <property type="protein sequence ID" value="OGK15462.1"/>
    <property type="molecule type" value="Genomic_DNA"/>
</dbReference>
<evidence type="ECO:0000313" key="9">
    <source>
        <dbReference type="EMBL" id="OGK15462.1"/>
    </source>
</evidence>
<feature type="binding site" evidence="5">
    <location>
        <begin position="400"/>
        <end position="407"/>
    </location>
    <ligand>
        <name>ATP</name>
        <dbReference type="ChEBI" id="CHEBI:30616"/>
    </ligand>
</feature>
<keyword evidence="7" id="KW-0472">Membrane</keyword>
<feature type="transmembrane region" description="Helical" evidence="7">
    <location>
        <begin position="128"/>
        <end position="147"/>
    </location>
</feature>
<accession>A0A1F7G9Z7</accession>
<protein>
    <recommendedName>
        <fullName evidence="8">FtsK domain-containing protein</fullName>
    </recommendedName>
</protein>
<keyword evidence="7" id="KW-0812">Transmembrane</keyword>
<dbReference type="Gene3D" id="3.30.980.40">
    <property type="match status" value="1"/>
</dbReference>
<dbReference type="InterPro" id="IPR018541">
    <property type="entry name" value="Ftsk_gamma"/>
</dbReference>
<dbReference type="InterPro" id="IPR036390">
    <property type="entry name" value="WH_DNA-bd_sf"/>
</dbReference>
<dbReference type="Pfam" id="PF01580">
    <property type="entry name" value="FtsK_SpoIIIE"/>
    <property type="match status" value="1"/>
</dbReference>
<dbReference type="Pfam" id="PF17854">
    <property type="entry name" value="FtsK_alpha"/>
    <property type="match status" value="1"/>
</dbReference>
<feature type="region of interest" description="Disordered" evidence="6">
    <location>
        <begin position="697"/>
        <end position="717"/>
    </location>
</feature>
<evidence type="ECO:0000313" key="10">
    <source>
        <dbReference type="Proteomes" id="UP000178372"/>
    </source>
</evidence>
<evidence type="ECO:0000259" key="8">
    <source>
        <dbReference type="PROSITE" id="PS50901"/>
    </source>
</evidence>
<keyword evidence="7" id="KW-1133">Transmembrane helix</keyword>